<evidence type="ECO:0000313" key="3">
    <source>
        <dbReference type="Proteomes" id="UP000601435"/>
    </source>
</evidence>
<dbReference type="AlphaFoldDB" id="A0A812XKJ9"/>
<dbReference type="PROSITE" id="PS50197">
    <property type="entry name" value="BEACH"/>
    <property type="match status" value="1"/>
</dbReference>
<dbReference type="Gene3D" id="1.10.1540.10">
    <property type="entry name" value="BEACH domain"/>
    <property type="match status" value="1"/>
</dbReference>
<feature type="non-terminal residue" evidence="2">
    <location>
        <position position="1"/>
    </location>
</feature>
<dbReference type="PANTHER" id="PTHR13743:SF123">
    <property type="entry name" value="PROTEIN FAN"/>
    <property type="match status" value="1"/>
</dbReference>
<reference evidence="2" key="1">
    <citation type="submission" date="2021-02" db="EMBL/GenBank/DDBJ databases">
        <authorList>
            <person name="Dougan E. K."/>
            <person name="Rhodes N."/>
            <person name="Thang M."/>
            <person name="Chan C."/>
        </authorList>
    </citation>
    <scope>NUCLEOTIDE SEQUENCE</scope>
</reference>
<dbReference type="Proteomes" id="UP000601435">
    <property type="component" value="Unassembled WGS sequence"/>
</dbReference>
<organism evidence="2 3">
    <name type="scientific">Symbiodinium necroappetens</name>
    <dbReference type="NCBI Taxonomy" id="1628268"/>
    <lineage>
        <taxon>Eukaryota</taxon>
        <taxon>Sar</taxon>
        <taxon>Alveolata</taxon>
        <taxon>Dinophyceae</taxon>
        <taxon>Suessiales</taxon>
        <taxon>Symbiodiniaceae</taxon>
        <taxon>Symbiodinium</taxon>
    </lineage>
</organism>
<dbReference type="InterPro" id="IPR036372">
    <property type="entry name" value="BEACH_dom_sf"/>
</dbReference>
<dbReference type="EMBL" id="CAJNJA010037447">
    <property type="protein sequence ID" value="CAE7733272.1"/>
    <property type="molecule type" value="Genomic_DNA"/>
</dbReference>
<accession>A0A812XKJ9</accession>
<protein>
    <submittedName>
        <fullName evidence="2">LvsF protein</fullName>
    </submittedName>
</protein>
<dbReference type="InterPro" id="IPR050865">
    <property type="entry name" value="BEACH_Domain"/>
</dbReference>
<dbReference type="OrthoDB" id="26681at2759"/>
<name>A0A812XKJ9_9DINO</name>
<comment type="caution">
    <text evidence="2">The sequence shown here is derived from an EMBL/GenBank/DDBJ whole genome shotgun (WGS) entry which is preliminary data.</text>
</comment>
<dbReference type="Pfam" id="PF02138">
    <property type="entry name" value="Beach"/>
    <property type="match status" value="1"/>
</dbReference>
<proteinExistence type="predicted"/>
<keyword evidence="3" id="KW-1185">Reference proteome</keyword>
<dbReference type="SMART" id="SM01026">
    <property type="entry name" value="Beach"/>
    <property type="match status" value="1"/>
</dbReference>
<evidence type="ECO:0000259" key="1">
    <source>
        <dbReference type="PROSITE" id="PS50197"/>
    </source>
</evidence>
<evidence type="ECO:0000313" key="2">
    <source>
        <dbReference type="EMBL" id="CAE7733272.1"/>
    </source>
</evidence>
<dbReference type="PANTHER" id="PTHR13743">
    <property type="entry name" value="BEIGE/BEACH-RELATED"/>
    <property type="match status" value="1"/>
</dbReference>
<dbReference type="SUPFAM" id="SSF81837">
    <property type="entry name" value="BEACH domain"/>
    <property type="match status" value="1"/>
</dbReference>
<feature type="domain" description="BEACH" evidence="1">
    <location>
        <begin position="24"/>
        <end position="167"/>
    </location>
</feature>
<dbReference type="InterPro" id="IPR000409">
    <property type="entry name" value="BEACH_dom"/>
</dbReference>
<gene>
    <name evidence="2" type="primary">lvsF</name>
    <name evidence="2" type="ORF">SNEC2469_LOCUS21197</name>
</gene>
<sequence>EQRRVLASQGTSPSAQLLRSTLTDAENILQNVRKMTALWQSGLLSNFHYLDFLNCAAGRSRNDFSQYPVFPWVLADYSSPQLNLEDTRSYRDLTKPVGALSEKRLSYFRERMAGMCLRQDKFLYGTHYSTPAYVIYWLLRAMPERMLRLHNGHFDAPWLSMWADMPL</sequence>